<dbReference type="InterPro" id="IPR036452">
    <property type="entry name" value="Ribo_hydro-like"/>
</dbReference>
<dbReference type="Pfam" id="PF01156">
    <property type="entry name" value="IU_nuc_hydro"/>
    <property type="match status" value="1"/>
</dbReference>
<name>A0A8B7N9F1_HYAAZ</name>
<accession>A0A8B7N9F1</accession>
<dbReference type="PANTHER" id="PTHR46190:SF1">
    <property type="entry name" value="SI:CH211-201H21.5"/>
    <property type="match status" value="1"/>
</dbReference>
<keyword evidence="3" id="KW-1185">Reference proteome</keyword>
<dbReference type="RefSeq" id="XP_018009984.1">
    <property type="nucleotide sequence ID" value="XM_018154495.2"/>
</dbReference>
<dbReference type="AlphaFoldDB" id="A0A8B7N9F1"/>
<dbReference type="Gene3D" id="3.90.245.10">
    <property type="entry name" value="Ribonucleoside hydrolase-like"/>
    <property type="match status" value="1"/>
</dbReference>
<dbReference type="KEGG" id="hazt:108667471"/>
<evidence type="ECO:0000313" key="3">
    <source>
        <dbReference type="Proteomes" id="UP000694843"/>
    </source>
</evidence>
<dbReference type="GeneID" id="108667471"/>
<dbReference type="GO" id="GO:0016799">
    <property type="term" value="F:hydrolase activity, hydrolyzing N-glycosyl compounds"/>
    <property type="evidence" value="ECO:0007669"/>
    <property type="project" value="InterPro"/>
</dbReference>
<protein>
    <submittedName>
        <fullName evidence="4">Probable uridine nucleosidase 2</fullName>
    </submittedName>
</protein>
<dbReference type="InterPro" id="IPR001910">
    <property type="entry name" value="Inosine/uridine_hydrolase_dom"/>
</dbReference>
<proteinExistence type="inferred from homology"/>
<dbReference type="Proteomes" id="UP000694843">
    <property type="component" value="Unplaced"/>
</dbReference>
<evidence type="ECO:0000256" key="1">
    <source>
        <dbReference type="ARBA" id="ARBA00009176"/>
    </source>
</evidence>
<comment type="similarity">
    <text evidence="1">Belongs to the IUNH family.</text>
</comment>
<gene>
    <name evidence="4" type="primary">LOC108667471</name>
</gene>
<dbReference type="SUPFAM" id="SSF53590">
    <property type="entry name" value="Nucleoside hydrolase"/>
    <property type="match status" value="1"/>
</dbReference>
<sequence>MSGTDDLPRIIVDTDAGIDDAGALFMLLEAHKKRLVNIVAITTCHGNTTVDNVNRNVLRILDKISMLDQIPVFSGTKSPITRPYFINETEFHGQDGFGDSDLPHPDPQKHLQKMPASLKIVEEVQKRPGSINLLAIGPLTNVAVAKMLEPRLLYRLASLHIMGGNTTGEGNESACGEFNFLNDPEAAQNVLSWDGPSSAESEAESKLCPIFITPWETCLCAINIPYEYRLELGRLETPQAALLNAGEARTMDKKLFRTWITCDQIAAAWMLDVLVGDALKSTGETREALCLAKMETFVSVEVQGTHTRGQMILDRCPFKRFVSYAVPASLLTAVNIATYKRYLTMAFGGEF</sequence>
<organism evidence="3 4">
    <name type="scientific">Hyalella azteca</name>
    <name type="common">Amphipod</name>
    <dbReference type="NCBI Taxonomy" id="294128"/>
    <lineage>
        <taxon>Eukaryota</taxon>
        <taxon>Metazoa</taxon>
        <taxon>Ecdysozoa</taxon>
        <taxon>Arthropoda</taxon>
        <taxon>Crustacea</taxon>
        <taxon>Multicrustacea</taxon>
        <taxon>Malacostraca</taxon>
        <taxon>Eumalacostraca</taxon>
        <taxon>Peracarida</taxon>
        <taxon>Amphipoda</taxon>
        <taxon>Senticaudata</taxon>
        <taxon>Talitrida</taxon>
        <taxon>Talitroidea</taxon>
        <taxon>Hyalellidae</taxon>
        <taxon>Hyalella</taxon>
    </lineage>
</organism>
<dbReference type="InterPro" id="IPR052775">
    <property type="entry name" value="IUN_hydrolase"/>
</dbReference>
<feature type="domain" description="Inosine/uridine-preferring nucleoside hydrolase" evidence="2">
    <location>
        <begin position="10"/>
        <end position="315"/>
    </location>
</feature>
<evidence type="ECO:0000313" key="4">
    <source>
        <dbReference type="RefSeq" id="XP_018009984.1"/>
    </source>
</evidence>
<dbReference type="PANTHER" id="PTHR46190">
    <property type="entry name" value="SI:CH211-201H21.5-RELATED"/>
    <property type="match status" value="1"/>
</dbReference>
<dbReference type="OMA" id="MIVPTWG"/>
<reference evidence="4" key="1">
    <citation type="submission" date="2025-08" db="UniProtKB">
        <authorList>
            <consortium name="RefSeq"/>
        </authorList>
    </citation>
    <scope>IDENTIFICATION</scope>
    <source>
        <tissue evidence="4">Whole organism</tissue>
    </source>
</reference>
<dbReference type="OrthoDB" id="432381at2759"/>
<evidence type="ECO:0000259" key="2">
    <source>
        <dbReference type="Pfam" id="PF01156"/>
    </source>
</evidence>